<dbReference type="Proteomes" id="UP001148838">
    <property type="component" value="Unassembled WGS sequence"/>
</dbReference>
<accession>A0ABQ8RVW4</accession>
<evidence type="ECO:0000313" key="2">
    <source>
        <dbReference type="EMBL" id="KAJ4425762.1"/>
    </source>
</evidence>
<reference evidence="2 3" key="1">
    <citation type="journal article" date="2022" name="Allergy">
        <title>Genome assembly and annotation of Periplaneta americana reveal a comprehensive cockroach allergen profile.</title>
        <authorList>
            <person name="Wang L."/>
            <person name="Xiong Q."/>
            <person name="Saelim N."/>
            <person name="Wang L."/>
            <person name="Nong W."/>
            <person name="Wan A.T."/>
            <person name="Shi M."/>
            <person name="Liu X."/>
            <person name="Cao Q."/>
            <person name="Hui J.H.L."/>
            <person name="Sookrung N."/>
            <person name="Leung T.F."/>
            <person name="Tungtrongchitr A."/>
            <person name="Tsui S.K.W."/>
        </authorList>
    </citation>
    <scope>NUCLEOTIDE SEQUENCE [LARGE SCALE GENOMIC DNA]</scope>
    <source>
        <strain evidence="2">PWHHKU_190912</strain>
    </source>
</reference>
<feature type="compositionally biased region" description="Basic and acidic residues" evidence="1">
    <location>
        <begin position="246"/>
        <end position="312"/>
    </location>
</feature>
<dbReference type="EMBL" id="JAJSOF020000041">
    <property type="protein sequence ID" value="KAJ4425762.1"/>
    <property type="molecule type" value="Genomic_DNA"/>
</dbReference>
<organism evidence="2 3">
    <name type="scientific">Periplaneta americana</name>
    <name type="common">American cockroach</name>
    <name type="synonym">Blatta americana</name>
    <dbReference type="NCBI Taxonomy" id="6978"/>
    <lineage>
        <taxon>Eukaryota</taxon>
        <taxon>Metazoa</taxon>
        <taxon>Ecdysozoa</taxon>
        <taxon>Arthropoda</taxon>
        <taxon>Hexapoda</taxon>
        <taxon>Insecta</taxon>
        <taxon>Pterygota</taxon>
        <taxon>Neoptera</taxon>
        <taxon>Polyneoptera</taxon>
        <taxon>Dictyoptera</taxon>
        <taxon>Blattodea</taxon>
        <taxon>Blattoidea</taxon>
        <taxon>Blattidae</taxon>
        <taxon>Blattinae</taxon>
        <taxon>Periplaneta</taxon>
    </lineage>
</organism>
<evidence type="ECO:0000256" key="1">
    <source>
        <dbReference type="SAM" id="MobiDB-lite"/>
    </source>
</evidence>
<keyword evidence="3" id="KW-1185">Reference proteome</keyword>
<sequence>MDSVNNRKSQRKSCVLDEIGTVWQRSSRSSEMFYTEDVKMENISSPCYKEGYNLSIFEELDISQKINKYTRAMGIINSVMKPSLVQKHTRIRLYNTLARPMLSYGSEAWTLRKADKSRITACEISTLQTKIVKQKFTIYKQSLQFTKIVNIVKQAPRRSDLIECTVSHSSNDQNFYYNNVKERKKHDSDSSKKESVCIQSKLQKSIVHMYKELKKEDNEEGIMRTEKATITVIAKLLGGNTRKTRGREGEQGKCKENKGNMNGREYEEKKGNIKTKEREHKRENKYNRKEKKDIERNTRSARGIEAERNTGV</sequence>
<comment type="caution">
    <text evidence="2">The sequence shown here is derived from an EMBL/GenBank/DDBJ whole genome shotgun (WGS) entry which is preliminary data.</text>
</comment>
<evidence type="ECO:0000313" key="3">
    <source>
        <dbReference type="Proteomes" id="UP001148838"/>
    </source>
</evidence>
<proteinExistence type="predicted"/>
<name>A0ABQ8RVW4_PERAM</name>
<protein>
    <submittedName>
        <fullName evidence="2">Uncharacterized protein</fullName>
    </submittedName>
</protein>
<gene>
    <name evidence="2" type="ORF">ANN_27385</name>
</gene>
<feature type="region of interest" description="Disordered" evidence="1">
    <location>
        <begin position="241"/>
        <end position="312"/>
    </location>
</feature>